<feature type="transmembrane region" description="Helical" evidence="1">
    <location>
        <begin position="33"/>
        <end position="53"/>
    </location>
</feature>
<dbReference type="AlphaFoldDB" id="A0A1Z5IF64"/>
<feature type="domain" description="DUF3899" evidence="2">
    <location>
        <begin position="35"/>
        <end position="115"/>
    </location>
</feature>
<comment type="caution">
    <text evidence="3">The sequence shown here is derived from an EMBL/GenBank/DDBJ whole genome shotgun (WGS) entry which is preliminary data.</text>
</comment>
<feature type="transmembrane region" description="Helical" evidence="1">
    <location>
        <begin position="96"/>
        <end position="114"/>
    </location>
</feature>
<evidence type="ECO:0000259" key="2">
    <source>
        <dbReference type="Pfam" id="PF13038"/>
    </source>
</evidence>
<dbReference type="EMBL" id="BCMF01000017">
    <property type="protein sequence ID" value="GAX00326.1"/>
    <property type="molecule type" value="Genomic_DNA"/>
</dbReference>
<dbReference type="InterPro" id="IPR025007">
    <property type="entry name" value="DUF3899"/>
</dbReference>
<accession>A0A1Z5IF64</accession>
<name>A0A1Z5IF64_9LACO</name>
<dbReference type="RefSeq" id="WP_225360284.1">
    <property type="nucleotide sequence ID" value="NZ_BCMF01000017.1"/>
</dbReference>
<proteinExistence type="predicted"/>
<reference evidence="3 4" key="1">
    <citation type="submission" date="2015-11" db="EMBL/GenBank/DDBJ databases">
        <title>Draft genome sequences of new species of the genus Lactobacillus isolated from orchardgrass silage.</title>
        <authorList>
            <person name="Tohno M."/>
            <person name="Tanizawa Y."/>
            <person name="Arita M."/>
        </authorList>
    </citation>
    <scope>NUCLEOTIDE SEQUENCE [LARGE SCALE GENOMIC DNA]</scope>
    <source>
        <strain evidence="3 4">IWT30</strain>
    </source>
</reference>
<organism evidence="3 4">
    <name type="scientific">Secundilactobacillus mixtipabuli</name>
    <dbReference type="NCBI Taxonomy" id="1435342"/>
    <lineage>
        <taxon>Bacteria</taxon>
        <taxon>Bacillati</taxon>
        <taxon>Bacillota</taxon>
        <taxon>Bacilli</taxon>
        <taxon>Lactobacillales</taxon>
        <taxon>Lactobacillaceae</taxon>
        <taxon>Secundilactobacillus</taxon>
    </lineage>
</organism>
<evidence type="ECO:0000313" key="3">
    <source>
        <dbReference type="EMBL" id="GAX00326.1"/>
    </source>
</evidence>
<gene>
    <name evidence="3" type="ORF">IWT30_02312</name>
</gene>
<keyword evidence="1" id="KW-0472">Membrane</keyword>
<keyword evidence="4" id="KW-1185">Reference proteome</keyword>
<evidence type="ECO:0000256" key="1">
    <source>
        <dbReference type="SAM" id="Phobius"/>
    </source>
</evidence>
<protein>
    <recommendedName>
        <fullName evidence="2">DUF3899 domain-containing protein</fullName>
    </recommendedName>
</protein>
<feature type="transmembrane region" description="Helical" evidence="1">
    <location>
        <begin position="7"/>
        <end position="27"/>
    </location>
</feature>
<keyword evidence="1" id="KW-1133">Transmembrane helix</keyword>
<sequence length="116" mass="13173">MKKVKRVRWAILTLIIIVVAGLLALPWQPLMTVANIWFMLGLVFLVGAAFFILEKGHLFAGWRRRRRKDEEPLPEEKVPAREVARLKNGPVVVNQYAWFCLINAIGLIVLGIVATI</sequence>
<dbReference type="Pfam" id="PF13038">
    <property type="entry name" value="DUF3899"/>
    <property type="match status" value="1"/>
</dbReference>
<evidence type="ECO:0000313" key="4">
    <source>
        <dbReference type="Proteomes" id="UP000198374"/>
    </source>
</evidence>
<dbReference type="Proteomes" id="UP000198374">
    <property type="component" value="Unassembled WGS sequence"/>
</dbReference>
<keyword evidence="1" id="KW-0812">Transmembrane</keyword>